<evidence type="ECO:0000313" key="1">
    <source>
        <dbReference type="EMBL" id="CAJ1950781.1"/>
    </source>
</evidence>
<accession>A0AA86VYE0</accession>
<name>A0AA86VYE0_9FABA</name>
<evidence type="ECO:0000313" key="2">
    <source>
        <dbReference type="Proteomes" id="UP001189624"/>
    </source>
</evidence>
<proteinExistence type="predicted"/>
<dbReference type="Gramene" id="rna-AYBTSS11_LOCUS14433">
    <property type="protein sequence ID" value="CAJ1950781.1"/>
    <property type="gene ID" value="gene-AYBTSS11_LOCUS14433"/>
</dbReference>
<keyword evidence="2" id="KW-1185">Reference proteome</keyword>
<sequence length="235" mass="27660">MKIKLKWIKREMKSLEPLTKDYDQLVEKGDKVESLARRFWDSEDLSGIHLQLSETEHEWLKSTRKLIEAKECVTNYYKHSRGLVRGCTTAIMRLLPIIDVIFQINSVKSKMIDHIQNKDENAKDIHKSMGRSRSQIRSLLDQYTIEEAHKSVASQNQKQKKPSTSIDELMKMGKELFFGTEERWSIYLLLSISTFINDLSQLQLETQTEKLWKTEVEELISETERCISNFSWWVS</sequence>
<dbReference type="AlphaFoldDB" id="A0AA86VYE0"/>
<reference evidence="1" key="1">
    <citation type="submission" date="2023-10" db="EMBL/GenBank/DDBJ databases">
        <authorList>
            <person name="Domelevo Entfellner J.-B."/>
        </authorList>
    </citation>
    <scope>NUCLEOTIDE SEQUENCE</scope>
</reference>
<dbReference type="Proteomes" id="UP001189624">
    <property type="component" value="Chromosome 4"/>
</dbReference>
<gene>
    <name evidence="1" type="ORF">AYBTSS11_LOCUS14433</name>
</gene>
<organism evidence="1 2">
    <name type="scientific">Sphenostylis stenocarpa</name>
    <dbReference type="NCBI Taxonomy" id="92480"/>
    <lineage>
        <taxon>Eukaryota</taxon>
        <taxon>Viridiplantae</taxon>
        <taxon>Streptophyta</taxon>
        <taxon>Embryophyta</taxon>
        <taxon>Tracheophyta</taxon>
        <taxon>Spermatophyta</taxon>
        <taxon>Magnoliopsida</taxon>
        <taxon>eudicotyledons</taxon>
        <taxon>Gunneridae</taxon>
        <taxon>Pentapetalae</taxon>
        <taxon>rosids</taxon>
        <taxon>fabids</taxon>
        <taxon>Fabales</taxon>
        <taxon>Fabaceae</taxon>
        <taxon>Papilionoideae</taxon>
        <taxon>50 kb inversion clade</taxon>
        <taxon>NPAAA clade</taxon>
        <taxon>indigoferoid/millettioid clade</taxon>
        <taxon>Phaseoleae</taxon>
        <taxon>Sphenostylis</taxon>
    </lineage>
</organism>
<dbReference type="EMBL" id="OY731401">
    <property type="protein sequence ID" value="CAJ1950781.1"/>
    <property type="molecule type" value="Genomic_DNA"/>
</dbReference>
<protein>
    <submittedName>
        <fullName evidence="1">Uncharacterized protein</fullName>
    </submittedName>
</protein>